<feature type="transmembrane region" description="Helical" evidence="1">
    <location>
        <begin position="23"/>
        <end position="46"/>
    </location>
</feature>
<protein>
    <recommendedName>
        <fullName evidence="4">Transmembrane protein</fullName>
    </recommendedName>
</protein>
<feature type="transmembrane region" description="Helical" evidence="1">
    <location>
        <begin position="67"/>
        <end position="89"/>
    </location>
</feature>
<evidence type="ECO:0008006" key="4">
    <source>
        <dbReference type="Google" id="ProtNLM"/>
    </source>
</evidence>
<dbReference type="Proteomes" id="UP000887458">
    <property type="component" value="Unassembled WGS sequence"/>
</dbReference>
<evidence type="ECO:0000313" key="3">
    <source>
        <dbReference type="Proteomes" id="UP000887458"/>
    </source>
</evidence>
<organism evidence="2 3">
    <name type="scientific">Dermatophagoides pteronyssinus</name>
    <name type="common">European house dust mite</name>
    <dbReference type="NCBI Taxonomy" id="6956"/>
    <lineage>
        <taxon>Eukaryota</taxon>
        <taxon>Metazoa</taxon>
        <taxon>Ecdysozoa</taxon>
        <taxon>Arthropoda</taxon>
        <taxon>Chelicerata</taxon>
        <taxon>Arachnida</taxon>
        <taxon>Acari</taxon>
        <taxon>Acariformes</taxon>
        <taxon>Sarcoptiformes</taxon>
        <taxon>Astigmata</taxon>
        <taxon>Psoroptidia</taxon>
        <taxon>Analgoidea</taxon>
        <taxon>Pyroglyphidae</taxon>
        <taxon>Dermatophagoidinae</taxon>
        <taxon>Dermatophagoides</taxon>
    </lineage>
</organism>
<gene>
    <name evidence="2" type="ORF">DERP_014075</name>
</gene>
<sequence>MNESKKNVQKRTKKRTNEKQKKIIFLILSPIIFGLAFQCSFANLCSIQNRPPHLQSKPIICILRVQIWQRFLLLLLLLLISASFLRLIFFCKLSLLQLPILPSVNFFFLSIKHHLKIFLIKSKISLRLNSNLERIPHS</sequence>
<keyword evidence="1" id="KW-0812">Transmembrane</keyword>
<dbReference type="EMBL" id="NJHN03000066">
    <property type="protein sequence ID" value="KAH9418113.1"/>
    <property type="molecule type" value="Genomic_DNA"/>
</dbReference>
<reference evidence="2 3" key="2">
    <citation type="journal article" date="2022" name="Mol. Biol. Evol.">
        <title>Comparative Genomics Reveals Insights into the Divergent Evolution of Astigmatic Mites and Household Pest Adaptations.</title>
        <authorList>
            <person name="Xiong Q."/>
            <person name="Wan A.T."/>
            <person name="Liu X."/>
            <person name="Fung C.S."/>
            <person name="Xiao X."/>
            <person name="Malainual N."/>
            <person name="Hou J."/>
            <person name="Wang L."/>
            <person name="Wang M."/>
            <person name="Yang K.Y."/>
            <person name="Cui Y."/>
            <person name="Leung E.L."/>
            <person name="Nong W."/>
            <person name="Shin S.K."/>
            <person name="Au S.W."/>
            <person name="Jeong K.Y."/>
            <person name="Chew F.T."/>
            <person name="Hui J.H."/>
            <person name="Leung T.F."/>
            <person name="Tungtrongchitr A."/>
            <person name="Zhong N."/>
            <person name="Liu Z."/>
            <person name="Tsui S.K."/>
        </authorList>
    </citation>
    <scope>NUCLEOTIDE SEQUENCE [LARGE SCALE GENOMIC DNA]</scope>
    <source>
        <strain evidence="2">Derp</strain>
    </source>
</reference>
<reference evidence="2 3" key="1">
    <citation type="journal article" date="2018" name="J. Allergy Clin. Immunol.">
        <title>High-quality assembly of Dermatophagoides pteronyssinus genome and transcriptome reveals a wide range of novel allergens.</title>
        <authorList>
            <person name="Liu X.Y."/>
            <person name="Yang K.Y."/>
            <person name="Wang M.Q."/>
            <person name="Kwok J.S."/>
            <person name="Zeng X."/>
            <person name="Yang Z."/>
            <person name="Xiao X.J."/>
            <person name="Lau C.P."/>
            <person name="Li Y."/>
            <person name="Huang Z.M."/>
            <person name="Ba J.G."/>
            <person name="Yim A.K."/>
            <person name="Ouyang C.Y."/>
            <person name="Ngai S.M."/>
            <person name="Chan T.F."/>
            <person name="Leung E.L."/>
            <person name="Liu L."/>
            <person name="Liu Z.G."/>
            <person name="Tsui S.K."/>
        </authorList>
    </citation>
    <scope>NUCLEOTIDE SEQUENCE [LARGE SCALE GENOMIC DNA]</scope>
    <source>
        <strain evidence="2">Derp</strain>
    </source>
</reference>
<keyword evidence="1" id="KW-0472">Membrane</keyword>
<evidence type="ECO:0000256" key="1">
    <source>
        <dbReference type="SAM" id="Phobius"/>
    </source>
</evidence>
<keyword evidence="1" id="KW-1133">Transmembrane helix</keyword>
<evidence type="ECO:0000313" key="2">
    <source>
        <dbReference type="EMBL" id="KAH9418113.1"/>
    </source>
</evidence>
<comment type="caution">
    <text evidence="2">The sequence shown here is derived from an EMBL/GenBank/DDBJ whole genome shotgun (WGS) entry which is preliminary data.</text>
</comment>
<name>A0ABQ8J6E4_DERPT</name>
<accession>A0ABQ8J6E4</accession>
<proteinExistence type="predicted"/>
<keyword evidence="3" id="KW-1185">Reference proteome</keyword>